<evidence type="ECO:0000256" key="3">
    <source>
        <dbReference type="ARBA" id="ARBA00022723"/>
    </source>
</evidence>
<keyword evidence="3" id="KW-0479">Metal-binding</keyword>
<dbReference type="GO" id="GO:0005737">
    <property type="term" value="C:cytoplasm"/>
    <property type="evidence" value="ECO:0007669"/>
    <property type="project" value="TreeGrafter"/>
</dbReference>
<evidence type="ECO:0000256" key="2">
    <source>
        <dbReference type="ARBA" id="ARBA00005896"/>
    </source>
</evidence>
<dbReference type="EMBL" id="JAAKZF010000189">
    <property type="protein sequence ID" value="NGO56099.1"/>
    <property type="molecule type" value="Genomic_DNA"/>
</dbReference>
<dbReference type="InterPro" id="IPR051323">
    <property type="entry name" value="AtsK-like"/>
</dbReference>
<dbReference type="FunFam" id="3.60.130.10:FF:000002">
    <property type="entry name" value="Alpha-ketoglutarate-dependent taurine dioxygenase"/>
    <property type="match status" value="1"/>
</dbReference>
<evidence type="ECO:0000256" key="5">
    <source>
        <dbReference type="ARBA" id="ARBA00023002"/>
    </source>
</evidence>
<organism evidence="8 9">
    <name type="scientific">Allomesorhizobium camelthorni</name>
    <dbReference type="NCBI Taxonomy" id="475069"/>
    <lineage>
        <taxon>Bacteria</taxon>
        <taxon>Pseudomonadati</taxon>
        <taxon>Pseudomonadota</taxon>
        <taxon>Alphaproteobacteria</taxon>
        <taxon>Hyphomicrobiales</taxon>
        <taxon>Phyllobacteriaceae</taxon>
        <taxon>Allomesorhizobium</taxon>
    </lineage>
</organism>
<evidence type="ECO:0000256" key="1">
    <source>
        <dbReference type="ARBA" id="ARBA00001954"/>
    </source>
</evidence>
<dbReference type="GO" id="GO:0046872">
    <property type="term" value="F:metal ion binding"/>
    <property type="evidence" value="ECO:0007669"/>
    <property type="project" value="UniProtKB-KW"/>
</dbReference>
<evidence type="ECO:0000256" key="6">
    <source>
        <dbReference type="ARBA" id="ARBA00023004"/>
    </source>
</evidence>
<name>A0A6G4WNE0_9HYPH</name>
<keyword evidence="9" id="KW-1185">Reference proteome</keyword>
<comment type="caution">
    <text evidence="8">The sequence shown here is derived from an EMBL/GenBank/DDBJ whole genome shotgun (WGS) entry which is preliminary data.</text>
</comment>
<comment type="similarity">
    <text evidence="2">Belongs to the TfdA dioxygenase family.</text>
</comment>
<sequence>MSETALNVIPRTAVVKRAARIGAEIRNIKLSGDLPDQTIAAIKGLLLEHKVIFFRDQVHLDDAEHERFAIRFGKPMLSPTLDPAKGTMSILEIDHPRGGFRTDTWHIDFAYLDAYPKILVLRGAVIPPVGGDTVWSNTAAAYLDLPAPLQRLADDLWAVHSNAYDFAVFARPTEAEKKIYDEALSRASFETEHPVVRVHPETGERTLVLGLYVKGFVDLPKYDGQKLFDLFESHITAPENTVRWNWKQGDVAIWDNRATMHYAVRDYGDQPRVVRRVAIDGEVPVGVDGRRSVVRTKIIKPPPAASSTS</sequence>
<keyword evidence="6" id="KW-0408">Iron</keyword>
<dbReference type="InterPro" id="IPR042098">
    <property type="entry name" value="TauD-like_sf"/>
</dbReference>
<dbReference type="GO" id="GO:0016706">
    <property type="term" value="F:2-oxoglutarate-dependent dioxygenase activity"/>
    <property type="evidence" value="ECO:0007669"/>
    <property type="project" value="UniProtKB-ARBA"/>
</dbReference>
<keyword evidence="4 8" id="KW-0223">Dioxygenase</keyword>
<gene>
    <name evidence="8" type="ORF">G6N73_34915</name>
</gene>
<dbReference type="Gene3D" id="3.60.130.10">
    <property type="entry name" value="Clavaminate synthase-like"/>
    <property type="match status" value="1"/>
</dbReference>
<keyword evidence="5" id="KW-0560">Oxidoreductase</keyword>
<dbReference type="RefSeq" id="WP_165034425.1">
    <property type="nucleotide sequence ID" value="NZ_JAAKZF010000189.1"/>
</dbReference>
<dbReference type="AlphaFoldDB" id="A0A6G4WNE0"/>
<protein>
    <submittedName>
        <fullName evidence="8">TauD/TfdA family dioxygenase</fullName>
    </submittedName>
</protein>
<evidence type="ECO:0000256" key="4">
    <source>
        <dbReference type="ARBA" id="ARBA00022964"/>
    </source>
</evidence>
<evidence type="ECO:0000259" key="7">
    <source>
        <dbReference type="Pfam" id="PF02668"/>
    </source>
</evidence>
<evidence type="ECO:0000313" key="8">
    <source>
        <dbReference type="EMBL" id="NGO56099.1"/>
    </source>
</evidence>
<reference evidence="8 9" key="1">
    <citation type="submission" date="2020-02" db="EMBL/GenBank/DDBJ databases">
        <title>Genome sequence of strain CCNWXJ40-4.</title>
        <authorList>
            <person name="Gao J."/>
            <person name="Sun J."/>
        </authorList>
    </citation>
    <scope>NUCLEOTIDE SEQUENCE [LARGE SCALE GENOMIC DNA]</scope>
    <source>
        <strain evidence="8 9">CCNWXJ 40-4</strain>
    </source>
</reference>
<feature type="domain" description="TauD/TfdA-like" evidence="7">
    <location>
        <begin position="20"/>
        <end position="277"/>
    </location>
</feature>
<dbReference type="PANTHER" id="PTHR30468:SF5">
    <property type="entry name" value="ALPHA-KETOGLUTARATE-DEPENDENT SULFATE ESTER DIOXYGENASE"/>
    <property type="match status" value="1"/>
</dbReference>
<dbReference type="Pfam" id="PF02668">
    <property type="entry name" value="TauD"/>
    <property type="match status" value="1"/>
</dbReference>
<dbReference type="PANTHER" id="PTHR30468">
    <property type="entry name" value="ALPHA-KETOGLUTARATE-DEPENDENT SULFONATE DIOXYGENASE"/>
    <property type="match status" value="1"/>
</dbReference>
<evidence type="ECO:0000313" key="9">
    <source>
        <dbReference type="Proteomes" id="UP001642900"/>
    </source>
</evidence>
<dbReference type="Proteomes" id="UP001642900">
    <property type="component" value="Unassembled WGS sequence"/>
</dbReference>
<comment type="cofactor">
    <cofactor evidence="1">
        <name>Fe(2+)</name>
        <dbReference type="ChEBI" id="CHEBI:29033"/>
    </cofactor>
</comment>
<accession>A0A6G4WNE0</accession>
<dbReference type="SUPFAM" id="SSF51197">
    <property type="entry name" value="Clavaminate synthase-like"/>
    <property type="match status" value="1"/>
</dbReference>
<proteinExistence type="inferred from homology"/>
<dbReference type="InterPro" id="IPR003819">
    <property type="entry name" value="TauD/TfdA-like"/>
</dbReference>